<name>A0A0C2MPA2_THEKT</name>
<evidence type="ECO:0000313" key="3">
    <source>
        <dbReference type="Proteomes" id="UP000031668"/>
    </source>
</evidence>
<dbReference type="Pfam" id="PF26557">
    <property type="entry name" value="Cullin_AB"/>
    <property type="match status" value="1"/>
</dbReference>
<dbReference type="GO" id="GO:0006511">
    <property type="term" value="P:ubiquitin-dependent protein catabolic process"/>
    <property type="evidence" value="ECO:0007669"/>
    <property type="project" value="InterPro"/>
</dbReference>
<gene>
    <name evidence="2" type="ORF">RF11_01454</name>
</gene>
<dbReference type="Gene3D" id="3.30.230.130">
    <property type="entry name" value="Cullin, Chain C, Domain 2"/>
    <property type="match status" value="1"/>
</dbReference>
<dbReference type="InterPro" id="IPR059120">
    <property type="entry name" value="Cullin-like_AB"/>
</dbReference>
<protein>
    <recommendedName>
        <fullName evidence="1">Cullin-like alpha+beta domain-containing protein</fullName>
    </recommendedName>
</protein>
<keyword evidence="3" id="KW-1185">Reference proteome</keyword>
<comment type="caution">
    <text evidence="2">The sequence shown here is derived from an EMBL/GenBank/DDBJ whole genome shotgun (WGS) entry which is preliminary data.</text>
</comment>
<evidence type="ECO:0000259" key="1">
    <source>
        <dbReference type="Pfam" id="PF26557"/>
    </source>
</evidence>
<evidence type="ECO:0000313" key="2">
    <source>
        <dbReference type="EMBL" id="KII63501.1"/>
    </source>
</evidence>
<dbReference type="EMBL" id="JWZT01004662">
    <property type="protein sequence ID" value="KII63501.1"/>
    <property type="molecule type" value="Genomic_DNA"/>
</dbReference>
<feature type="domain" description="Cullin-like alpha+beta" evidence="1">
    <location>
        <begin position="77"/>
        <end position="203"/>
    </location>
</feature>
<dbReference type="SUPFAM" id="SSF75632">
    <property type="entry name" value="Cullin homology domain"/>
    <property type="match status" value="1"/>
</dbReference>
<dbReference type="InterPro" id="IPR036317">
    <property type="entry name" value="Cullin_homology_sf"/>
</dbReference>
<dbReference type="Proteomes" id="UP000031668">
    <property type="component" value="Unassembled WGS sequence"/>
</dbReference>
<proteinExistence type="predicted"/>
<sequence length="296" mass="34246">MKEYGSYLKQITEKVSRKFRSPLSNLLSSLLNESINENSNLLGSLICVHASSATINSIVTFQLFCQSYFKNMSIDNSICKLPEAFISTSKHFVDYWASKNPRKKLHFCPGQSTVEFAIKLSRNNQMYQYKFRLPLHAYIVVNLIFEKPNIKVVDIIDQTGIQFIHLRNYLSEMSFGDPDNQILIKNPKNNSIHVSDEFQINKYYQTEKEVVVIFFDKHLVNYTEDQGPHKNIFDVSCKYCFSDLESNVQVMLPTLEPSSEQIETCLAALVNDFYIHHPPLEEHETELDTEAFEISD</sequence>
<dbReference type="GO" id="GO:0031625">
    <property type="term" value="F:ubiquitin protein ligase binding"/>
    <property type="evidence" value="ECO:0007669"/>
    <property type="project" value="InterPro"/>
</dbReference>
<organism evidence="2 3">
    <name type="scientific">Thelohanellus kitauei</name>
    <name type="common">Myxosporean</name>
    <dbReference type="NCBI Taxonomy" id="669202"/>
    <lineage>
        <taxon>Eukaryota</taxon>
        <taxon>Metazoa</taxon>
        <taxon>Cnidaria</taxon>
        <taxon>Myxozoa</taxon>
        <taxon>Myxosporea</taxon>
        <taxon>Bivalvulida</taxon>
        <taxon>Platysporina</taxon>
        <taxon>Myxobolidae</taxon>
        <taxon>Thelohanellus</taxon>
    </lineage>
</organism>
<accession>A0A0C2MPA2</accession>
<reference evidence="2 3" key="1">
    <citation type="journal article" date="2014" name="Genome Biol. Evol.">
        <title>The genome of the myxosporean Thelohanellus kitauei shows adaptations to nutrient acquisition within its fish host.</title>
        <authorList>
            <person name="Yang Y."/>
            <person name="Xiong J."/>
            <person name="Zhou Z."/>
            <person name="Huo F."/>
            <person name="Miao W."/>
            <person name="Ran C."/>
            <person name="Liu Y."/>
            <person name="Zhang J."/>
            <person name="Feng J."/>
            <person name="Wang M."/>
            <person name="Wang M."/>
            <person name="Wang L."/>
            <person name="Yao B."/>
        </authorList>
    </citation>
    <scope>NUCLEOTIDE SEQUENCE [LARGE SCALE GENOMIC DNA]</scope>
    <source>
        <strain evidence="2">Wuqing</strain>
    </source>
</reference>
<dbReference type="AlphaFoldDB" id="A0A0C2MPA2"/>